<dbReference type="EMBL" id="CP096564">
    <property type="protein sequence ID" value="UPU46239.1"/>
    <property type="molecule type" value="Genomic_DNA"/>
</dbReference>
<feature type="transmembrane region" description="Helical" evidence="1">
    <location>
        <begin position="152"/>
        <end position="169"/>
    </location>
</feature>
<evidence type="ECO:0000313" key="2">
    <source>
        <dbReference type="EMBL" id="UPU46239.1"/>
    </source>
</evidence>
<keyword evidence="1" id="KW-0472">Membrane</keyword>
<feature type="transmembrane region" description="Helical" evidence="1">
    <location>
        <begin position="39"/>
        <end position="60"/>
    </location>
</feature>
<feature type="transmembrane region" description="Helical" evidence="1">
    <location>
        <begin position="181"/>
        <end position="198"/>
    </location>
</feature>
<evidence type="ECO:0000256" key="1">
    <source>
        <dbReference type="SAM" id="Phobius"/>
    </source>
</evidence>
<feature type="transmembrane region" description="Helical" evidence="1">
    <location>
        <begin position="109"/>
        <end position="131"/>
    </location>
</feature>
<protein>
    <recommendedName>
        <fullName evidence="4">Transmembrane protein</fullName>
    </recommendedName>
</protein>
<proteinExistence type="predicted"/>
<dbReference type="RefSeq" id="WP_064075395.1">
    <property type="nucleotide sequence ID" value="NZ_CP096564.1"/>
</dbReference>
<dbReference type="AlphaFoldDB" id="A0AB38RNQ2"/>
<reference evidence="3" key="1">
    <citation type="journal article" date="2022" name="Environ. Microbiol.">
        <title>Functional analysis, diversity, and distribution of carbendazim hydrolases MheI and CbmA, responsible for the initial step in carbendazim degradation.</title>
        <authorList>
            <person name="Zhang M."/>
            <person name="Bai X."/>
            <person name="Li Q."/>
            <person name="Zhang L."/>
            <person name="Zhu Q."/>
            <person name="Gao S."/>
            <person name="Ke Z."/>
            <person name="Jiang M."/>
            <person name="Hu J."/>
            <person name="Qiu J."/>
            <person name="Hong Q."/>
        </authorList>
    </citation>
    <scope>NUCLEOTIDE SEQUENCE [LARGE SCALE GENOMIC DNA]</scope>
    <source>
        <strain evidence="3">djl-6</strain>
    </source>
</reference>
<geneLocation type="plasmid" evidence="2 3">
    <name>pdjl-6-1</name>
</geneLocation>
<evidence type="ECO:0000313" key="3">
    <source>
        <dbReference type="Proteomes" id="UP000831484"/>
    </source>
</evidence>
<keyword evidence="3" id="KW-1185">Reference proteome</keyword>
<gene>
    <name evidence="2" type="ORF">M0639_29775</name>
</gene>
<evidence type="ECO:0008006" key="4">
    <source>
        <dbReference type="Google" id="ProtNLM"/>
    </source>
</evidence>
<sequence length="247" mass="26942">MSTAISPRKSVGDRFDSLAAVFVSDRAVAVGRAIREAWWFLWPVFYFAVHVVLLTFVLGFSRWIALDTVREDISEAGTSHPTLLAVFDAFDGVLRAAEAVGSSGAAASYALWVAWIFAVLAVALSGVSILVSPSSNRAPRLSRSWAWFPRRAVREIFAVLIACAILARVAGEPNYLFSTKMWMNAVLLALVMWLTVFAEQRWMSTEPSYARITHLPAARAGVTFGSTARADLADDAVTASVDPEANR</sequence>
<keyword evidence="1" id="KW-0812">Transmembrane</keyword>
<keyword evidence="2" id="KW-0614">Plasmid</keyword>
<keyword evidence="1" id="KW-1133">Transmembrane helix</keyword>
<dbReference type="Proteomes" id="UP000831484">
    <property type="component" value="Plasmid pdjl-6-1"/>
</dbReference>
<accession>A0AB38RNQ2</accession>
<organism evidence="2 3">
    <name type="scientific">Rhodococcus qingshengii JCM 15477</name>
    <dbReference type="NCBI Taxonomy" id="1303681"/>
    <lineage>
        <taxon>Bacteria</taxon>
        <taxon>Bacillati</taxon>
        <taxon>Actinomycetota</taxon>
        <taxon>Actinomycetes</taxon>
        <taxon>Mycobacteriales</taxon>
        <taxon>Nocardiaceae</taxon>
        <taxon>Rhodococcus</taxon>
        <taxon>Rhodococcus erythropolis group</taxon>
    </lineage>
</organism>
<name>A0AB38RNQ2_RHOSG</name>